<dbReference type="Proteomes" id="UP000263377">
    <property type="component" value="Unassembled WGS sequence"/>
</dbReference>
<sequence length="63" mass="7185">MSDVFDQELREQLDEARRQRAEARTAGDEDSAQAYAGRVTQLLRIAAQHGIEIEHTAEEQEED</sequence>
<protein>
    <submittedName>
        <fullName evidence="2">Uncharacterized protein</fullName>
    </submittedName>
</protein>
<accession>A0A372ZQD5</accession>
<organism evidence="2 3">
    <name type="scientific">Kitasatospora xanthocidica</name>
    <dbReference type="NCBI Taxonomy" id="83382"/>
    <lineage>
        <taxon>Bacteria</taxon>
        <taxon>Bacillati</taxon>
        <taxon>Actinomycetota</taxon>
        <taxon>Actinomycetes</taxon>
        <taxon>Kitasatosporales</taxon>
        <taxon>Streptomycetaceae</taxon>
        <taxon>Kitasatospora</taxon>
    </lineage>
</organism>
<dbReference type="AlphaFoldDB" id="A0A372ZQD5"/>
<proteinExistence type="predicted"/>
<feature type="region of interest" description="Disordered" evidence="1">
    <location>
        <begin position="13"/>
        <end position="33"/>
    </location>
</feature>
<dbReference type="EMBL" id="QVIG01000001">
    <property type="protein sequence ID" value="RGD57415.1"/>
    <property type="molecule type" value="Genomic_DNA"/>
</dbReference>
<name>A0A372ZQD5_9ACTN</name>
<evidence type="ECO:0000313" key="2">
    <source>
        <dbReference type="EMBL" id="RGD57415.1"/>
    </source>
</evidence>
<keyword evidence="3" id="KW-1185">Reference proteome</keyword>
<reference evidence="2 3" key="1">
    <citation type="submission" date="2018-08" db="EMBL/GenBank/DDBJ databases">
        <title>Diversity &amp; Physiological Properties of Lignin-Decomposing Actinobacteria from Soil.</title>
        <authorList>
            <person name="Roh S.G."/>
            <person name="Kim S.B."/>
        </authorList>
    </citation>
    <scope>NUCLEOTIDE SEQUENCE [LARGE SCALE GENOMIC DNA]</scope>
    <source>
        <strain evidence="2 3">MMS17-GH009</strain>
    </source>
</reference>
<gene>
    <name evidence="2" type="ORF">DR950_06060</name>
</gene>
<comment type="caution">
    <text evidence="2">The sequence shown here is derived from an EMBL/GenBank/DDBJ whole genome shotgun (WGS) entry which is preliminary data.</text>
</comment>
<feature type="compositionally biased region" description="Basic and acidic residues" evidence="1">
    <location>
        <begin position="13"/>
        <end position="27"/>
    </location>
</feature>
<dbReference type="RefSeq" id="WP_117486199.1">
    <property type="nucleotide sequence ID" value="NZ_QVIG01000001.1"/>
</dbReference>
<evidence type="ECO:0000313" key="3">
    <source>
        <dbReference type="Proteomes" id="UP000263377"/>
    </source>
</evidence>
<evidence type="ECO:0000256" key="1">
    <source>
        <dbReference type="SAM" id="MobiDB-lite"/>
    </source>
</evidence>